<reference evidence="1 2" key="1">
    <citation type="journal article" date="2019" name="Int. J. Syst. Evol. Microbiol.">
        <title>The Global Catalogue of Microorganisms (GCM) 10K type strain sequencing project: providing services to taxonomists for standard genome sequencing and annotation.</title>
        <authorList>
            <consortium name="The Broad Institute Genomics Platform"/>
            <consortium name="The Broad Institute Genome Sequencing Center for Infectious Disease"/>
            <person name="Wu L."/>
            <person name="Ma J."/>
        </authorList>
    </citation>
    <scope>NUCLEOTIDE SEQUENCE [LARGE SCALE GENOMIC DNA]</scope>
    <source>
        <strain evidence="1 2">JCM 30072</strain>
    </source>
</reference>
<comment type="caution">
    <text evidence="1">The sequence shown here is derived from an EMBL/GenBank/DDBJ whole genome shotgun (WGS) entry which is preliminary data.</text>
</comment>
<name>A0ABD5W0U4_9EURY</name>
<dbReference type="AlphaFoldDB" id="A0ABD5W0U4"/>
<evidence type="ECO:0000313" key="1">
    <source>
        <dbReference type="EMBL" id="MFC7059076.1"/>
    </source>
</evidence>
<sequence>MQEKICRAIESDEYLEFEYDHHRRVVRPLILFKSKDERLSIGGPQVDGTSESGNMAYWRTFNLEKISSIEVVTGPSTVAGSDKVMPDTVEKYDPNSDKYEEVICAKEISEL</sequence>
<dbReference type="PROSITE" id="PS52050">
    <property type="entry name" value="WYL"/>
    <property type="match status" value="1"/>
</dbReference>
<accession>A0ABD5W0U4</accession>
<proteinExistence type="predicted"/>
<evidence type="ECO:0008006" key="3">
    <source>
        <dbReference type="Google" id="ProtNLM"/>
    </source>
</evidence>
<dbReference type="GeneID" id="76631161"/>
<protein>
    <recommendedName>
        <fullName evidence="3">WYL domain-containing protein</fullName>
    </recommendedName>
</protein>
<dbReference type="EMBL" id="JBHSZI010000001">
    <property type="protein sequence ID" value="MFC7059076.1"/>
    <property type="molecule type" value="Genomic_DNA"/>
</dbReference>
<dbReference type="Proteomes" id="UP001596445">
    <property type="component" value="Unassembled WGS sequence"/>
</dbReference>
<dbReference type="RefSeq" id="WP_267161803.1">
    <property type="nucleotide sequence ID" value="NZ_CP112972.1"/>
</dbReference>
<gene>
    <name evidence="1" type="ORF">ACFQQG_13920</name>
</gene>
<organism evidence="1 2">
    <name type="scientific">Halovenus salina</name>
    <dbReference type="NCBI Taxonomy" id="1510225"/>
    <lineage>
        <taxon>Archaea</taxon>
        <taxon>Methanobacteriati</taxon>
        <taxon>Methanobacteriota</taxon>
        <taxon>Stenosarchaea group</taxon>
        <taxon>Halobacteria</taxon>
        <taxon>Halobacteriales</taxon>
        <taxon>Haloarculaceae</taxon>
        <taxon>Halovenus</taxon>
    </lineage>
</organism>
<evidence type="ECO:0000313" key="2">
    <source>
        <dbReference type="Proteomes" id="UP001596445"/>
    </source>
</evidence>
<keyword evidence="2" id="KW-1185">Reference proteome</keyword>